<comment type="catalytic activity">
    <reaction evidence="9">
        <text>UTP + L-glutamine + ATP + H2O = CTP + L-glutamate + ADP + phosphate + 2 H(+)</text>
        <dbReference type="Rhea" id="RHEA:26426"/>
        <dbReference type="ChEBI" id="CHEBI:15377"/>
        <dbReference type="ChEBI" id="CHEBI:15378"/>
        <dbReference type="ChEBI" id="CHEBI:29985"/>
        <dbReference type="ChEBI" id="CHEBI:30616"/>
        <dbReference type="ChEBI" id="CHEBI:37563"/>
        <dbReference type="ChEBI" id="CHEBI:43474"/>
        <dbReference type="ChEBI" id="CHEBI:46398"/>
        <dbReference type="ChEBI" id="CHEBI:58359"/>
        <dbReference type="ChEBI" id="CHEBI:456216"/>
        <dbReference type="EC" id="6.3.4.2"/>
    </reaction>
</comment>
<dbReference type="EC" id="6.3.4.2" evidence="3"/>
<dbReference type="RefSeq" id="WP_204017890.1">
    <property type="nucleotide sequence ID" value="NZ_BOOG01000047.1"/>
</dbReference>
<dbReference type="UniPathway" id="UPA00159">
    <property type="reaction ID" value="UER00277"/>
</dbReference>
<evidence type="ECO:0000256" key="8">
    <source>
        <dbReference type="ARBA" id="ARBA00022975"/>
    </source>
</evidence>
<feature type="domain" description="Glutamine amidotransferase" evidence="10">
    <location>
        <begin position="32"/>
        <end position="221"/>
    </location>
</feature>
<dbReference type="GO" id="GO:0003883">
    <property type="term" value="F:CTP synthase activity"/>
    <property type="evidence" value="ECO:0007669"/>
    <property type="project" value="UniProtKB-EC"/>
</dbReference>
<dbReference type="NCBIfam" id="NF004836">
    <property type="entry name" value="PRK06186.1"/>
    <property type="match status" value="1"/>
</dbReference>
<evidence type="ECO:0000256" key="1">
    <source>
        <dbReference type="ARBA" id="ARBA00005171"/>
    </source>
</evidence>
<dbReference type="GO" id="GO:0044210">
    <property type="term" value="P:'de novo' CTP biosynthetic process"/>
    <property type="evidence" value="ECO:0007669"/>
    <property type="project" value="UniProtKB-UniPathway"/>
</dbReference>
<sequence length="248" mass="26823">MPERPRIAVIGDHSAKVPAHPRLDAFIPFLDVEVDWIPTETIRGPETFRPYSGIWVVPGSPYASKEGVLSAIRLAREAGIPYLGTCGGFQHALLEYARNALGLAHADDVQYDPDAKAPLITALCCSMVGETASLFLGDGTRLASVYAHAEQTVETFHCKYGLNPEYVDLIEQSALVISGWDAEKAPRAIELSDHPFFIGTLFQPELSSAPGSIHPLIEAFVAAVIRHAEHSGSSATPQEAAVTWKYSS</sequence>
<dbReference type="GO" id="GO:0019856">
    <property type="term" value="P:pyrimidine nucleobase biosynthetic process"/>
    <property type="evidence" value="ECO:0007669"/>
    <property type="project" value="TreeGrafter"/>
</dbReference>
<evidence type="ECO:0000256" key="9">
    <source>
        <dbReference type="ARBA" id="ARBA00047781"/>
    </source>
</evidence>
<dbReference type="Pfam" id="PF00117">
    <property type="entry name" value="GATase"/>
    <property type="match status" value="1"/>
</dbReference>
<keyword evidence="7" id="KW-0315">Glutamine amidotransferase</keyword>
<evidence type="ECO:0000256" key="2">
    <source>
        <dbReference type="ARBA" id="ARBA00007533"/>
    </source>
</evidence>
<dbReference type="Gene3D" id="3.40.50.880">
    <property type="match status" value="1"/>
</dbReference>
<protein>
    <recommendedName>
        <fullName evidence="3">CTP synthase (glutamine hydrolyzing)</fullName>
        <ecNumber evidence="3">6.3.4.2</ecNumber>
    </recommendedName>
</protein>
<evidence type="ECO:0000256" key="6">
    <source>
        <dbReference type="ARBA" id="ARBA00022840"/>
    </source>
</evidence>
<dbReference type="PANTHER" id="PTHR11550:SF0">
    <property type="entry name" value="CTP SYNTHASE-RELATED"/>
    <property type="match status" value="1"/>
</dbReference>
<dbReference type="InterPro" id="IPR004468">
    <property type="entry name" value="CTP_synthase"/>
</dbReference>
<accession>A0A8J3RE80</accession>
<keyword evidence="6" id="KW-0067">ATP-binding</keyword>
<keyword evidence="5" id="KW-0547">Nucleotide-binding</keyword>
<dbReference type="InterPro" id="IPR017926">
    <property type="entry name" value="GATASE"/>
</dbReference>
<organism evidence="11 12">
    <name type="scientific">Sphaerimonospora thailandensis</name>
    <dbReference type="NCBI Taxonomy" id="795644"/>
    <lineage>
        <taxon>Bacteria</taxon>
        <taxon>Bacillati</taxon>
        <taxon>Actinomycetota</taxon>
        <taxon>Actinomycetes</taxon>
        <taxon>Streptosporangiales</taxon>
        <taxon>Streptosporangiaceae</taxon>
        <taxon>Sphaerimonospora</taxon>
    </lineage>
</organism>
<dbReference type="Proteomes" id="UP000610966">
    <property type="component" value="Unassembled WGS sequence"/>
</dbReference>
<keyword evidence="12" id="KW-1185">Reference proteome</keyword>
<keyword evidence="4" id="KW-0436">Ligase</keyword>
<comment type="similarity">
    <text evidence="2">Belongs to the CTP synthase family.</text>
</comment>
<evidence type="ECO:0000313" key="11">
    <source>
        <dbReference type="EMBL" id="GIH72222.1"/>
    </source>
</evidence>
<evidence type="ECO:0000256" key="4">
    <source>
        <dbReference type="ARBA" id="ARBA00022598"/>
    </source>
</evidence>
<dbReference type="GO" id="GO:0042802">
    <property type="term" value="F:identical protein binding"/>
    <property type="evidence" value="ECO:0007669"/>
    <property type="project" value="TreeGrafter"/>
</dbReference>
<dbReference type="EMBL" id="BOOG01000047">
    <property type="protein sequence ID" value="GIH72222.1"/>
    <property type="molecule type" value="Genomic_DNA"/>
</dbReference>
<evidence type="ECO:0000313" key="12">
    <source>
        <dbReference type="Proteomes" id="UP000610966"/>
    </source>
</evidence>
<dbReference type="SUPFAM" id="SSF52317">
    <property type="entry name" value="Class I glutamine amidotransferase-like"/>
    <property type="match status" value="1"/>
</dbReference>
<dbReference type="PROSITE" id="PS51273">
    <property type="entry name" value="GATASE_TYPE_1"/>
    <property type="match status" value="1"/>
</dbReference>
<proteinExistence type="inferred from homology"/>
<dbReference type="PANTHER" id="PTHR11550">
    <property type="entry name" value="CTP SYNTHASE"/>
    <property type="match status" value="1"/>
</dbReference>
<gene>
    <name evidence="11" type="ORF">Mth01_44750</name>
</gene>
<dbReference type="GO" id="GO:0005524">
    <property type="term" value="F:ATP binding"/>
    <property type="evidence" value="ECO:0007669"/>
    <property type="project" value="UniProtKB-KW"/>
</dbReference>
<dbReference type="AlphaFoldDB" id="A0A8J3RE80"/>
<evidence type="ECO:0000256" key="5">
    <source>
        <dbReference type="ARBA" id="ARBA00022741"/>
    </source>
</evidence>
<evidence type="ECO:0000256" key="3">
    <source>
        <dbReference type="ARBA" id="ARBA00012291"/>
    </source>
</evidence>
<comment type="pathway">
    <text evidence="1">Pyrimidine metabolism; CTP biosynthesis via de novo pathway; CTP from UDP: step 2/2.</text>
</comment>
<comment type="caution">
    <text evidence="11">The sequence shown here is derived from an EMBL/GenBank/DDBJ whole genome shotgun (WGS) entry which is preliminary data.</text>
</comment>
<evidence type="ECO:0000259" key="10">
    <source>
        <dbReference type="Pfam" id="PF00117"/>
    </source>
</evidence>
<evidence type="ECO:0000256" key="7">
    <source>
        <dbReference type="ARBA" id="ARBA00022962"/>
    </source>
</evidence>
<reference evidence="11" key="1">
    <citation type="submission" date="2021-01" db="EMBL/GenBank/DDBJ databases">
        <title>Whole genome shotgun sequence of Sphaerimonospora thailandensis NBRC 107569.</title>
        <authorList>
            <person name="Komaki H."/>
            <person name="Tamura T."/>
        </authorList>
    </citation>
    <scope>NUCLEOTIDE SEQUENCE</scope>
    <source>
        <strain evidence="11">NBRC 107569</strain>
    </source>
</reference>
<dbReference type="GO" id="GO:0005829">
    <property type="term" value="C:cytosol"/>
    <property type="evidence" value="ECO:0007669"/>
    <property type="project" value="TreeGrafter"/>
</dbReference>
<keyword evidence="8" id="KW-0665">Pyrimidine biosynthesis</keyword>
<dbReference type="InterPro" id="IPR029062">
    <property type="entry name" value="Class_I_gatase-like"/>
</dbReference>
<name>A0A8J3RE80_9ACTN</name>